<proteinExistence type="predicted"/>
<evidence type="ECO:0000313" key="2">
    <source>
        <dbReference type="EMBL" id="RGC14161.1"/>
    </source>
</evidence>
<organism evidence="1 3">
    <name type="scientific">Clostridium innocuum</name>
    <dbReference type="NCBI Taxonomy" id="1522"/>
    <lineage>
        <taxon>Bacteria</taxon>
        <taxon>Bacillati</taxon>
        <taxon>Bacillota</taxon>
        <taxon>Clostridia</taxon>
        <taxon>Eubacteriales</taxon>
        <taxon>Clostridiaceae</taxon>
        <taxon>Clostridium</taxon>
    </lineage>
</organism>
<dbReference type="EMBL" id="QVEV01000023">
    <property type="protein sequence ID" value="RGC14161.1"/>
    <property type="molecule type" value="Genomic_DNA"/>
</dbReference>
<evidence type="ECO:0000313" key="4">
    <source>
        <dbReference type="Proteomes" id="UP000260025"/>
    </source>
</evidence>
<dbReference type="Proteomes" id="UP000260025">
    <property type="component" value="Unassembled WGS sequence"/>
</dbReference>
<reference evidence="2 4" key="2">
    <citation type="submission" date="2018-08" db="EMBL/GenBank/DDBJ databases">
        <title>A genome reference for cultivated species of the human gut microbiota.</title>
        <authorList>
            <person name="Zou Y."/>
            <person name="Xue W."/>
            <person name="Luo G."/>
        </authorList>
    </citation>
    <scope>NUCLEOTIDE SEQUENCE [LARGE SCALE GENOMIC DNA]</scope>
    <source>
        <strain evidence="2 4">OF01-2LB</strain>
    </source>
</reference>
<dbReference type="OrthoDB" id="1495537at2"/>
<evidence type="ECO:0000313" key="1">
    <source>
        <dbReference type="EMBL" id="KGJ52319.1"/>
    </source>
</evidence>
<dbReference type="RefSeq" id="WP_044906420.1">
    <property type="nucleotide sequence ID" value="NZ_CAXUDH010000013.1"/>
</dbReference>
<dbReference type="AlphaFoldDB" id="A0A099I2W6"/>
<evidence type="ECO:0000313" key="3">
    <source>
        <dbReference type="Proteomes" id="UP000030008"/>
    </source>
</evidence>
<gene>
    <name evidence="1" type="ORF">CIAN88_15350</name>
    <name evidence="2" type="ORF">DXA38_14375</name>
</gene>
<reference evidence="1 3" key="1">
    <citation type="submission" date="2014-08" db="EMBL/GenBank/DDBJ databases">
        <title>Clostridium innocuum, an unnegligible vancomycin-resistant pathogen causing extra-intestinal infections.</title>
        <authorList>
            <person name="Feng Y."/>
            <person name="Chiu C.-H."/>
        </authorList>
    </citation>
    <scope>NUCLEOTIDE SEQUENCE [LARGE SCALE GENOMIC DNA]</scope>
    <source>
        <strain evidence="1 3">AN88</strain>
    </source>
</reference>
<protein>
    <submittedName>
        <fullName evidence="1">Uncharacterized protein</fullName>
    </submittedName>
</protein>
<accession>A0A099I2W6</accession>
<name>A0A099I2W6_CLOIN</name>
<dbReference type="EMBL" id="JQIF01000072">
    <property type="protein sequence ID" value="KGJ52319.1"/>
    <property type="molecule type" value="Genomic_DNA"/>
</dbReference>
<comment type="caution">
    <text evidence="1">The sequence shown here is derived from an EMBL/GenBank/DDBJ whole genome shotgun (WGS) entry which is preliminary data.</text>
</comment>
<sequence>MIWTDKKGVRHSDYHVSCVTCAICMDCKHFKEMGNMKPICSAFPQGIPEAVWTGTLLHTIPVKGDHGFQYEKAEIEDTDLPELLYDED</sequence>
<dbReference type="Proteomes" id="UP000030008">
    <property type="component" value="Unassembled WGS sequence"/>
</dbReference>